<gene>
    <name evidence="7" type="ORF">VK70_02285</name>
</gene>
<keyword evidence="1" id="KW-0805">Transcription regulation</keyword>
<keyword evidence="3" id="KW-0804">Transcription</keyword>
<dbReference type="PROSITE" id="PS50110">
    <property type="entry name" value="RESPONSE_REGULATORY"/>
    <property type="match status" value="1"/>
</dbReference>
<dbReference type="SMART" id="SM00448">
    <property type="entry name" value="REC"/>
    <property type="match status" value="1"/>
</dbReference>
<dbReference type="PRINTS" id="PR00032">
    <property type="entry name" value="HTHARAC"/>
</dbReference>
<reference evidence="7 8" key="1">
    <citation type="submission" date="2015-03" db="EMBL/GenBank/DDBJ databases">
        <authorList>
            <person name="Abdul Halim M."/>
        </authorList>
    </citation>
    <scope>NUCLEOTIDE SEQUENCE [LARGE SCALE GENOMIC DNA]</scope>
    <source>
        <strain evidence="7 8">ATCC 35681</strain>
    </source>
</reference>
<dbReference type="Pfam" id="PF00072">
    <property type="entry name" value="Response_reg"/>
    <property type="match status" value="1"/>
</dbReference>
<dbReference type="PANTHER" id="PTHR43280:SF2">
    <property type="entry name" value="HTH-TYPE TRANSCRIPTIONAL REGULATOR EXSA"/>
    <property type="match status" value="1"/>
</dbReference>
<evidence type="ECO:0000313" key="8">
    <source>
        <dbReference type="Proteomes" id="UP000034189"/>
    </source>
</evidence>
<dbReference type="Pfam" id="PF12833">
    <property type="entry name" value="HTH_18"/>
    <property type="match status" value="1"/>
</dbReference>
<sequence length="537" mass="61672">MKVLIVDDEKHVREAIRYFVPWEKYGVRDIYEATNGQEAMEIILEQQPAVVFTDMRMPLMDGAKLLEWLHRYSPYTKTIVISGYQDFDYVKPAIVYGGIDYLLKPLNSKQLIAAAERAFQKWKEEKLERERTFHQNIQLNVLRPLYWDKTLSDLVNGTISFQDLEEALFEELGLPRSAKRCRTAVISLQSSGGQLLQRFQGDIQLTSFVLANVCNEIVSSRKRGFAFRYWHEGADVAVLFWDVVDEAESLLLEINESVKRAYGIPLDIGLSTVLPFPERLCAAFTQARQALAGRNLLETGNRIHLYRKDLPEAAADGGVKTAELLEKLGLSLLSGDAEKAVRSLEEWTDSVAGSGVLTMSGLKAWEERLKHVLTKWRQEWAGSEEALSDEPSFPAGMDESGNFSIERWREGLKAYLLAMVGESKLSRTSDSRIMREIRDYLDKNYQQEITLQHIADRFFLSRENVSRKFKQVTGENLSDYLTNLRIDKAKELLQNSEMRLSRISELVGYEDEKYFSRVFKKATGLTPREFRKREEEG</sequence>
<name>A0A0F7F7P0_PAEDU</name>
<dbReference type="SUPFAM" id="SSF52172">
    <property type="entry name" value="CheY-like"/>
    <property type="match status" value="1"/>
</dbReference>
<keyword evidence="4" id="KW-0597">Phosphoprotein</keyword>
<dbReference type="GO" id="GO:0043565">
    <property type="term" value="F:sequence-specific DNA binding"/>
    <property type="evidence" value="ECO:0007669"/>
    <property type="project" value="InterPro"/>
</dbReference>
<dbReference type="PROSITE" id="PS01124">
    <property type="entry name" value="HTH_ARAC_FAMILY_2"/>
    <property type="match status" value="1"/>
</dbReference>
<dbReference type="InterPro" id="IPR018060">
    <property type="entry name" value="HTH_AraC"/>
</dbReference>
<dbReference type="HOGENOM" id="CLU_000445_5_0_9"/>
<dbReference type="SUPFAM" id="SSF46689">
    <property type="entry name" value="Homeodomain-like"/>
    <property type="match status" value="2"/>
</dbReference>
<dbReference type="GO" id="GO:0000160">
    <property type="term" value="P:phosphorelay signal transduction system"/>
    <property type="evidence" value="ECO:0007669"/>
    <property type="project" value="InterPro"/>
</dbReference>
<protein>
    <recommendedName>
        <fullName evidence="9">AraC family transcriptional regulator</fullName>
    </recommendedName>
</protein>
<dbReference type="RefSeq" id="WP_025699671.1">
    <property type="nucleotide sequence ID" value="NZ_ASQQ01000699.1"/>
</dbReference>
<dbReference type="SMR" id="A0A0F7F7P0"/>
<dbReference type="InterPro" id="IPR009057">
    <property type="entry name" value="Homeodomain-like_sf"/>
</dbReference>
<feature type="modified residue" description="4-aspartylphosphate" evidence="4">
    <location>
        <position position="54"/>
    </location>
</feature>
<dbReference type="PATRIC" id="fig|1333534.5.peg.484"/>
<dbReference type="InterPro" id="IPR001789">
    <property type="entry name" value="Sig_transdc_resp-reg_receiver"/>
</dbReference>
<proteinExistence type="predicted"/>
<dbReference type="OrthoDB" id="159632at2"/>
<dbReference type="SMART" id="SM00342">
    <property type="entry name" value="HTH_ARAC"/>
    <property type="match status" value="1"/>
</dbReference>
<dbReference type="Proteomes" id="UP000034189">
    <property type="component" value="Chromosome"/>
</dbReference>
<evidence type="ECO:0000256" key="1">
    <source>
        <dbReference type="ARBA" id="ARBA00023015"/>
    </source>
</evidence>
<evidence type="ECO:0000256" key="4">
    <source>
        <dbReference type="PROSITE-ProRule" id="PRU00169"/>
    </source>
</evidence>
<dbReference type="InterPro" id="IPR018062">
    <property type="entry name" value="HTH_AraC-typ_CS"/>
</dbReference>
<keyword evidence="2" id="KW-0238">DNA-binding</keyword>
<dbReference type="CDD" id="cd17536">
    <property type="entry name" value="REC_YesN-like"/>
    <property type="match status" value="1"/>
</dbReference>
<evidence type="ECO:0000256" key="2">
    <source>
        <dbReference type="ARBA" id="ARBA00023125"/>
    </source>
</evidence>
<feature type="domain" description="Response regulatory" evidence="6">
    <location>
        <begin position="2"/>
        <end position="119"/>
    </location>
</feature>
<evidence type="ECO:0000313" key="7">
    <source>
        <dbReference type="EMBL" id="AKG33559.1"/>
    </source>
</evidence>
<dbReference type="PROSITE" id="PS00041">
    <property type="entry name" value="HTH_ARAC_FAMILY_1"/>
    <property type="match status" value="1"/>
</dbReference>
<dbReference type="InterPro" id="IPR011006">
    <property type="entry name" value="CheY-like_superfamily"/>
</dbReference>
<evidence type="ECO:0000259" key="6">
    <source>
        <dbReference type="PROSITE" id="PS50110"/>
    </source>
</evidence>
<dbReference type="EMBL" id="CP011114">
    <property type="protein sequence ID" value="AKG33559.1"/>
    <property type="molecule type" value="Genomic_DNA"/>
</dbReference>
<feature type="domain" description="HTH araC/xylS-type" evidence="5">
    <location>
        <begin position="435"/>
        <end position="533"/>
    </location>
</feature>
<dbReference type="InterPro" id="IPR020449">
    <property type="entry name" value="Tscrpt_reg_AraC-type_HTH"/>
</dbReference>
<organism evidence="7 8">
    <name type="scientific">Paenibacillus durus ATCC 35681</name>
    <dbReference type="NCBI Taxonomy" id="1333534"/>
    <lineage>
        <taxon>Bacteria</taxon>
        <taxon>Bacillati</taxon>
        <taxon>Bacillota</taxon>
        <taxon>Bacilli</taxon>
        <taxon>Bacillales</taxon>
        <taxon>Paenibacillaceae</taxon>
        <taxon>Paenibacillus</taxon>
    </lineage>
</organism>
<evidence type="ECO:0000259" key="5">
    <source>
        <dbReference type="PROSITE" id="PS01124"/>
    </source>
</evidence>
<dbReference type="Gene3D" id="3.40.50.2300">
    <property type="match status" value="1"/>
</dbReference>
<dbReference type="GO" id="GO:0003700">
    <property type="term" value="F:DNA-binding transcription factor activity"/>
    <property type="evidence" value="ECO:0007669"/>
    <property type="project" value="InterPro"/>
</dbReference>
<evidence type="ECO:0008006" key="9">
    <source>
        <dbReference type="Google" id="ProtNLM"/>
    </source>
</evidence>
<dbReference type="AlphaFoldDB" id="A0A0F7F7P0"/>
<dbReference type="PANTHER" id="PTHR43280">
    <property type="entry name" value="ARAC-FAMILY TRANSCRIPTIONAL REGULATOR"/>
    <property type="match status" value="1"/>
</dbReference>
<evidence type="ECO:0000256" key="3">
    <source>
        <dbReference type="ARBA" id="ARBA00023163"/>
    </source>
</evidence>
<accession>A0A0F7F7P0</accession>
<dbReference type="Gene3D" id="1.10.10.60">
    <property type="entry name" value="Homeodomain-like"/>
    <property type="match status" value="2"/>
</dbReference>
<reference evidence="7 8" key="2">
    <citation type="journal article" date="2016" name="Genome Announc.">
        <title>Genome Sequence of a Gram-Positive Diazotroph, Paenibacillus durus Type Strain ATCC 35681.</title>
        <authorList>
            <person name="Halim M.A."/>
            <person name="Rahman A.Y."/>
            <person name="Sim K.S."/>
            <person name="Yam H.C."/>
            <person name="Rahim A.A."/>
            <person name="Ghazali A.H."/>
            <person name="Najimudin N."/>
        </authorList>
    </citation>
    <scope>NUCLEOTIDE SEQUENCE [LARGE SCALE GENOMIC DNA]</scope>
    <source>
        <strain evidence="7 8">ATCC 35681</strain>
    </source>
</reference>